<name>A0A0E0KW47_ORYPU</name>
<keyword evidence="19" id="KW-0675">Receptor</keyword>
<dbReference type="PROSITE" id="PS50948">
    <property type="entry name" value="PAN"/>
    <property type="match status" value="1"/>
</dbReference>
<evidence type="ECO:0000256" key="20">
    <source>
        <dbReference type="ARBA" id="ARBA00023180"/>
    </source>
</evidence>
<evidence type="ECO:0000256" key="18">
    <source>
        <dbReference type="ARBA" id="ARBA00023157"/>
    </source>
</evidence>
<dbReference type="Gene3D" id="1.10.510.10">
    <property type="entry name" value="Transferase(Phosphotransferase) domain 1"/>
    <property type="match status" value="3"/>
</dbReference>
<evidence type="ECO:0000256" key="5">
    <source>
        <dbReference type="ARBA" id="ARBA00022527"/>
    </source>
</evidence>
<dbReference type="InterPro" id="IPR000858">
    <property type="entry name" value="S_locus_glycoprot_dom"/>
</dbReference>
<proteinExistence type="predicted"/>
<keyword evidence="14" id="KW-0418">Kinase</keyword>
<evidence type="ECO:0000256" key="17">
    <source>
        <dbReference type="ARBA" id="ARBA00023136"/>
    </source>
</evidence>
<feature type="chain" id="PRO_5002365550" description="non-specific serine/threonine protein kinase" evidence="26">
    <location>
        <begin position="24"/>
        <end position="1963"/>
    </location>
</feature>
<evidence type="ECO:0000256" key="2">
    <source>
        <dbReference type="ARBA" id="ARBA00004479"/>
    </source>
</evidence>
<dbReference type="GO" id="GO:0005524">
    <property type="term" value="F:ATP binding"/>
    <property type="evidence" value="ECO:0007669"/>
    <property type="project" value="UniProtKB-KW"/>
</dbReference>
<dbReference type="SMART" id="SM00220">
    <property type="entry name" value="S_TKc"/>
    <property type="match status" value="3"/>
</dbReference>
<evidence type="ECO:0000256" key="9">
    <source>
        <dbReference type="ARBA" id="ARBA00022679"/>
    </source>
</evidence>
<dbReference type="HOGENOM" id="CLU_234573_0_0_1"/>
<dbReference type="FunFam" id="3.30.200.20:FF:000059">
    <property type="entry name" value="S-receptor-like serine/threonine-protein kinase"/>
    <property type="match status" value="2"/>
</dbReference>
<dbReference type="GO" id="GO:0048544">
    <property type="term" value="P:recognition of pollen"/>
    <property type="evidence" value="ECO:0007669"/>
    <property type="project" value="InterPro"/>
</dbReference>
<dbReference type="InterPro" id="IPR008271">
    <property type="entry name" value="Ser/Thr_kinase_AS"/>
</dbReference>
<dbReference type="PROSITE" id="PS50927">
    <property type="entry name" value="BULB_LECTIN"/>
    <property type="match status" value="2"/>
</dbReference>
<dbReference type="InterPro" id="IPR011009">
    <property type="entry name" value="Kinase-like_dom_sf"/>
</dbReference>
<dbReference type="Gramene" id="OPUNC04G25360.1">
    <property type="protein sequence ID" value="OPUNC04G25360.1"/>
    <property type="gene ID" value="OPUNC04G25360"/>
</dbReference>
<keyword evidence="8" id="KW-0433">Leucine-rich repeat</keyword>
<dbReference type="FunFam" id="1.10.510.10:FF:000904">
    <property type="entry name" value="Serine/threonine-protein kinase"/>
    <property type="match status" value="2"/>
</dbReference>
<evidence type="ECO:0000256" key="14">
    <source>
        <dbReference type="ARBA" id="ARBA00022777"/>
    </source>
</evidence>
<keyword evidence="7" id="KW-0597">Phosphoprotein</keyword>
<evidence type="ECO:0000259" key="29">
    <source>
        <dbReference type="PROSITE" id="PS50927"/>
    </source>
</evidence>
<feature type="domain" description="Protein kinase" evidence="27">
    <location>
        <begin position="1583"/>
        <end position="1951"/>
    </location>
</feature>
<feature type="region of interest" description="Disordered" evidence="24">
    <location>
        <begin position="1430"/>
        <end position="1458"/>
    </location>
</feature>
<keyword evidence="32" id="KW-1185">Reference proteome</keyword>
<evidence type="ECO:0000256" key="13">
    <source>
        <dbReference type="ARBA" id="ARBA00022741"/>
    </source>
</evidence>
<dbReference type="CDD" id="cd01098">
    <property type="entry name" value="PAN_AP_plant"/>
    <property type="match status" value="2"/>
</dbReference>
<keyword evidence="4" id="KW-1003">Cell membrane</keyword>
<dbReference type="InterPro" id="IPR036426">
    <property type="entry name" value="Bulb-type_lectin_dom_sf"/>
</dbReference>
<dbReference type="eggNOG" id="ENOG502QRH4">
    <property type="taxonomic scope" value="Eukaryota"/>
</dbReference>
<evidence type="ECO:0000256" key="22">
    <source>
        <dbReference type="ARBA" id="ARBA00048679"/>
    </source>
</evidence>
<dbReference type="SUPFAM" id="SSF51110">
    <property type="entry name" value="alpha-D-mannose-specific plant lectins"/>
    <property type="match status" value="2"/>
</dbReference>
<evidence type="ECO:0000256" key="12">
    <source>
        <dbReference type="ARBA" id="ARBA00022737"/>
    </source>
</evidence>
<keyword evidence="10 25" id="KW-0812">Transmembrane</keyword>
<reference evidence="31" key="2">
    <citation type="submission" date="2018-05" db="EMBL/GenBank/DDBJ databases">
        <title>OpunRS2 (Oryza punctata Reference Sequence Version 2).</title>
        <authorList>
            <person name="Zhang J."/>
            <person name="Kudrna D."/>
            <person name="Lee S."/>
            <person name="Talag J."/>
            <person name="Welchert J."/>
            <person name="Wing R.A."/>
        </authorList>
    </citation>
    <scope>NUCLEOTIDE SEQUENCE [LARGE SCALE GENOMIC DNA]</scope>
</reference>
<evidence type="ECO:0000256" key="6">
    <source>
        <dbReference type="ARBA" id="ARBA00022536"/>
    </source>
</evidence>
<keyword evidence="20" id="KW-0325">Glycoprotein</keyword>
<evidence type="ECO:0000259" key="28">
    <source>
        <dbReference type="PROSITE" id="PS50026"/>
    </source>
</evidence>
<dbReference type="FunFam" id="2.90.10.10:FF:000007">
    <property type="entry name" value="Serine/threonine-protein kinase"/>
    <property type="match status" value="2"/>
</dbReference>
<dbReference type="Pfam" id="PF00069">
    <property type="entry name" value="Pkinase"/>
    <property type="match status" value="3"/>
</dbReference>
<evidence type="ECO:0000256" key="21">
    <source>
        <dbReference type="ARBA" id="ARBA00047899"/>
    </source>
</evidence>
<keyword evidence="11 26" id="KW-0732">Signal</keyword>
<keyword evidence="9" id="KW-0808">Transferase</keyword>
<feature type="domain" description="Apple" evidence="30">
    <location>
        <begin position="335"/>
        <end position="411"/>
    </location>
</feature>
<keyword evidence="17 25" id="KW-0472">Membrane</keyword>
<evidence type="ECO:0000256" key="19">
    <source>
        <dbReference type="ARBA" id="ARBA00023170"/>
    </source>
</evidence>
<dbReference type="Proteomes" id="UP000026962">
    <property type="component" value="Chromosome 4"/>
</dbReference>
<dbReference type="EnsemblPlants" id="OPUNC04G25360.1">
    <property type="protein sequence ID" value="OPUNC04G25360.1"/>
    <property type="gene ID" value="OPUNC04G25360"/>
</dbReference>
<keyword evidence="18" id="KW-1015">Disulfide bond</keyword>
<accession>A0A0E0KW47</accession>
<dbReference type="InterPro" id="IPR000742">
    <property type="entry name" value="EGF"/>
</dbReference>
<dbReference type="PROSITE" id="PS00108">
    <property type="entry name" value="PROTEIN_KINASE_ST"/>
    <property type="match status" value="3"/>
</dbReference>
<evidence type="ECO:0000256" key="11">
    <source>
        <dbReference type="ARBA" id="ARBA00022729"/>
    </source>
</evidence>
<evidence type="ECO:0000256" key="1">
    <source>
        <dbReference type="ARBA" id="ARBA00004162"/>
    </source>
</evidence>
<keyword evidence="15" id="KW-0067">ATP-binding</keyword>
<keyword evidence="13" id="KW-0547">Nucleotide-binding</keyword>
<dbReference type="Gene3D" id="3.30.200.20">
    <property type="entry name" value="Phosphorylase Kinase, domain 1"/>
    <property type="match status" value="3"/>
</dbReference>
<sequence length="1963" mass="217776">MNRVNGLHLIVATSLCCVALSAGEGDRRSVLWRGSSIAVEDAAGHVLVSPSGNFSCGFYKVATNAYTFAVWFTASADATVAWTANRDSPVNGVGSRAELRKDGSLVLQDYDGRVVWSTNTSGTPTNRAQLLDTGNLVVADAAGNRLWQSFDWPTDTLLPEQPVTRYKHLVSASARGSPYSGYYKFYFDSNNILNLMYDGPEISSNYWPDPFKKWWDNNRTAFNSSRHGSFGRRGVFTASDQLQFNASDMGDGGAMRRLTLDYDGNLRLYSLDAADGRWHATWAAIPRQCDVHGVCGRYGVCTYSPGPTCSCPDGYVPHDASDWSKGCRRTFDVRCGEDVAFAELRHTDYWGFDLNYTAGISFDACRRLCLADCRCEAFGYRQGTGECYPKISLWNGRVMSIPYQTIYLKFPTATGVKNLNPSLLHIDGHACTMDERDAIVNSSYLHGRSNAINFTYFYSFLAVVFVVEAIFVVVGYHFVFRADSVAAGRVGDEGYSLVFSHFRRFTYDELSDATCGFSDELAKGATGSVYKGVLDDGRSVAVKRLGELTQADEVFRSELSVIGRINHMNLVRIWGFCSEHPHRLLVSEYVENGSLDKALFGDDEGEGSGVVLPWRSRYKIAVGVAKALSYLHHECLEWIVHCDVKPENILLDGDYEPKVTDFGLVKLLSRDAGSHLALSHVQGTRGYIAPECWTVGRPITGKADAYSFGVVLLELLRGERVCDWVTVAAADGACDLQRLAAWLKEKMKRDDEEVSTWLEELVDPRLRGDFNHVQAAAMLKLAVSCVDDSVAAGRVGDEGYSLVFSHFRRFTYDELSDATCGFSDELAKGATGSVYKGVLDDGRSVAVKRLGELTQADEVFRSELSVIGRINHMNLVRIWGFCSEHPHRLLVSEYVENGSLDKALFGDDEGEGSGVVLPWRSRYKIAVGVAKALAYLHHECLEWIVHCDVKPENILLDGDFEPKVTDFGLVKLLSRDAGSHMALSRVQGTRGYIAPECWTVGRPITGKADVYSFGVVLLELVRGQRVCDWVAAPAPAEGICDLQRLAALLREKLKRDDEVSAWLEELVDARLRGDFHHPQAAAMLELAVSCVDGEPNRRPSMSSVVHKLISLDDRASSLRIHDIGVGHDESSSWFALDVISLCFVALSAGDRRSVLWRGSYIAVEDAADHVLVSPSGNFSCGFYKVATNAYTFAVWFTASADATVAWTANRDSPVNGVGSRAELRKDGSLVLQDYDGRVVWSTNTSGTPTDRAQLLDTGNLVVADAAGNPLWQSFDWPTDTLLAEQPVTRYKQLVSASARGLPYSGYYKFYFDSNNILNLMYDGPEISSNYWPEPFKKWWDNNRTAFNSSRHGSFDRRGIFSASDQMQFNASDMGDEGVMRRLTLDYDGNLRLYSLDAADGRWRVTWVAIPRQCDVHGVRPLWHMRVPPGRAPAPTASCPKTRATGARDAGERSTSGAVRTSEMPHTDYWGFDLNYTAGISFDACRRICLADCNCKAFGYRQGNGKCYNKIALWNGRVLIKPDQTIYLKIPTRVKNLNPSLLQFDGHVCATMDERDARVSNSYLHGRSNAINFIYFYCFLAVVFVVEAIFVVVGYLFVFRADSVAAGRVRDEGYSLVFSHFRRFTYNELSDVTCGFRNELAKGATGSVYKGILDDGRSIAVKRLEELTQADEVFRPELSYVENGSLDKAFFSGDDGESSRVVLPWRSRYKIAVGVAKALAYLHHKCLEWIVHCDVKSENILLDSDFEPKVTDFGLVKLLSRDVGSHMAPSRVQGTRGYIAPECWTVGRPITGKADVYSFGVVLLELGGSGFAIGWQHWRRRKGSVISSGWPRCSGVKVTQEQELQDEEQPSDDDKEQDSVLNEEDPDAAEGGDLRRTTRPIKANPKYHGPDWAVEKLKCDDGELSAWLEELVDVQLRGEISTAAAMLDLAVSCVEGEPSRRPSMSTVVHKLISLDDRTSSLRHA</sequence>
<evidence type="ECO:0000256" key="8">
    <source>
        <dbReference type="ARBA" id="ARBA00022614"/>
    </source>
</evidence>
<dbReference type="Pfam" id="PF01453">
    <property type="entry name" value="B_lectin"/>
    <property type="match status" value="2"/>
</dbReference>
<keyword evidence="6 23" id="KW-0245">EGF-like domain</keyword>
<comment type="catalytic activity">
    <reaction evidence="21">
        <text>L-threonyl-[protein] + ATP = O-phospho-L-threonyl-[protein] + ADP + H(+)</text>
        <dbReference type="Rhea" id="RHEA:46608"/>
        <dbReference type="Rhea" id="RHEA-COMP:11060"/>
        <dbReference type="Rhea" id="RHEA-COMP:11605"/>
        <dbReference type="ChEBI" id="CHEBI:15378"/>
        <dbReference type="ChEBI" id="CHEBI:30013"/>
        <dbReference type="ChEBI" id="CHEBI:30616"/>
        <dbReference type="ChEBI" id="CHEBI:61977"/>
        <dbReference type="ChEBI" id="CHEBI:456216"/>
        <dbReference type="EC" id="2.7.11.1"/>
    </reaction>
</comment>
<dbReference type="InterPro" id="IPR003609">
    <property type="entry name" value="Pan_app"/>
</dbReference>
<dbReference type="CDD" id="cd00028">
    <property type="entry name" value="B_lectin"/>
    <property type="match status" value="2"/>
</dbReference>
<keyword evidence="12" id="KW-0677">Repeat</keyword>
<dbReference type="PANTHER" id="PTHR47974">
    <property type="entry name" value="OS07G0415500 PROTEIN"/>
    <property type="match status" value="1"/>
</dbReference>
<dbReference type="FunFam" id="1.10.510.10:FF:000358">
    <property type="entry name" value="Putative leucine-rich repeat receptor-like serine/threonine-protein kinase"/>
    <property type="match status" value="1"/>
</dbReference>
<evidence type="ECO:0000256" key="7">
    <source>
        <dbReference type="ARBA" id="ARBA00022553"/>
    </source>
</evidence>
<evidence type="ECO:0000256" key="15">
    <source>
        <dbReference type="ARBA" id="ARBA00022840"/>
    </source>
</evidence>
<dbReference type="Gene3D" id="2.90.10.10">
    <property type="entry name" value="Bulb-type lectin domain"/>
    <property type="match status" value="2"/>
</dbReference>
<dbReference type="SMART" id="SM00108">
    <property type="entry name" value="B_lectin"/>
    <property type="match status" value="2"/>
</dbReference>
<keyword evidence="16 25" id="KW-1133">Transmembrane helix</keyword>
<keyword evidence="5" id="KW-0723">Serine/threonine-protein kinase</keyword>
<comment type="subcellular location">
    <subcellularLocation>
        <location evidence="1">Cell membrane</location>
        <topology evidence="1">Single-pass membrane protein</topology>
    </subcellularLocation>
    <subcellularLocation>
        <location evidence="2">Membrane</location>
        <topology evidence="2">Single-pass type I membrane protein</topology>
    </subcellularLocation>
</comment>
<dbReference type="FunFam" id="2.90.10.30:FF:000003">
    <property type="entry name" value="Os04g0303100 protein"/>
    <property type="match status" value="2"/>
</dbReference>
<feature type="domain" description="Protein kinase" evidence="27">
    <location>
        <begin position="515"/>
        <end position="779"/>
    </location>
</feature>
<dbReference type="PROSITE" id="PS50026">
    <property type="entry name" value="EGF_3"/>
    <property type="match status" value="1"/>
</dbReference>
<feature type="domain" description="Bulb-type lectin" evidence="29">
    <location>
        <begin position="32"/>
        <end position="151"/>
    </location>
</feature>
<evidence type="ECO:0000256" key="26">
    <source>
        <dbReference type="SAM" id="SignalP"/>
    </source>
</evidence>
<feature type="domain" description="EGF-like" evidence="28">
    <location>
        <begin position="285"/>
        <end position="321"/>
    </location>
</feature>
<evidence type="ECO:0000256" key="25">
    <source>
        <dbReference type="SAM" id="Phobius"/>
    </source>
</evidence>
<organism evidence="31">
    <name type="scientific">Oryza punctata</name>
    <name type="common">Red rice</name>
    <dbReference type="NCBI Taxonomy" id="4537"/>
    <lineage>
        <taxon>Eukaryota</taxon>
        <taxon>Viridiplantae</taxon>
        <taxon>Streptophyta</taxon>
        <taxon>Embryophyta</taxon>
        <taxon>Tracheophyta</taxon>
        <taxon>Spermatophyta</taxon>
        <taxon>Magnoliopsida</taxon>
        <taxon>Liliopsida</taxon>
        <taxon>Poales</taxon>
        <taxon>Poaceae</taxon>
        <taxon>BOP clade</taxon>
        <taxon>Oryzoideae</taxon>
        <taxon>Oryzeae</taxon>
        <taxon>Oryzinae</taxon>
        <taxon>Oryza</taxon>
    </lineage>
</organism>
<feature type="transmembrane region" description="Helical" evidence="25">
    <location>
        <begin position="456"/>
        <end position="479"/>
    </location>
</feature>
<feature type="signal peptide" evidence="26">
    <location>
        <begin position="1"/>
        <end position="23"/>
    </location>
</feature>
<protein>
    <recommendedName>
        <fullName evidence="3">non-specific serine/threonine protein kinase</fullName>
        <ecNumber evidence="3">2.7.11.1</ecNumber>
    </recommendedName>
</protein>
<dbReference type="InterPro" id="IPR001480">
    <property type="entry name" value="Bulb-type_lectin_dom"/>
</dbReference>
<dbReference type="CDD" id="cd14066">
    <property type="entry name" value="STKc_IRAK"/>
    <property type="match status" value="1"/>
</dbReference>
<dbReference type="InterPro" id="IPR000719">
    <property type="entry name" value="Prot_kinase_dom"/>
</dbReference>
<evidence type="ECO:0000256" key="24">
    <source>
        <dbReference type="SAM" id="MobiDB-lite"/>
    </source>
</evidence>
<feature type="compositionally biased region" description="Acidic residues" evidence="24">
    <location>
        <begin position="1842"/>
        <end position="1869"/>
    </location>
</feature>
<feature type="region of interest" description="Disordered" evidence="24">
    <location>
        <begin position="1836"/>
        <end position="1886"/>
    </location>
</feature>
<evidence type="ECO:0000259" key="30">
    <source>
        <dbReference type="PROSITE" id="PS50948"/>
    </source>
</evidence>
<dbReference type="GO" id="GO:0004674">
    <property type="term" value="F:protein serine/threonine kinase activity"/>
    <property type="evidence" value="ECO:0007669"/>
    <property type="project" value="UniProtKB-KW"/>
</dbReference>
<dbReference type="STRING" id="4537.A0A0E0KW47"/>
<comment type="catalytic activity">
    <reaction evidence="22">
        <text>L-seryl-[protein] + ATP = O-phospho-L-seryl-[protein] + ADP + H(+)</text>
        <dbReference type="Rhea" id="RHEA:17989"/>
        <dbReference type="Rhea" id="RHEA-COMP:9863"/>
        <dbReference type="Rhea" id="RHEA-COMP:11604"/>
        <dbReference type="ChEBI" id="CHEBI:15378"/>
        <dbReference type="ChEBI" id="CHEBI:29999"/>
        <dbReference type="ChEBI" id="CHEBI:30616"/>
        <dbReference type="ChEBI" id="CHEBI:83421"/>
        <dbReference type="ChEBI" id="CHEBI:456216"/>
        <dbReference type="EC" id="2.7.11.1"/>
    </reaction>
</comment>
<feature type="domain" description="Bulb-type lectin" evidence="29">
    <location>
        <begin position="1146"/>
        <end position="1275"/>
    </location>
</feature>
<feature type="transmembrane region" description="Helical" evidence="25">
    <location>
        <begin position="1573"/>
        <end position="1597"/>
    </location>
</feature>
<dbReference type="EC" id="2.7.11.1" evidence="3"/>
<evidence type="ECO:0000256" key="16">
    <source>
        <dbReference type="ARBA" id="ARBA00022989"/>
    </source>
</evidence>
<evidence type="ECO:0000256" key="3">
    <source>
        <dbReference type="ARBA" id="ARBA00012513"/>
    </source>
</evidence>
<dbReference type="GO" id="GO:0051707">
    <property type="term" value="P:response to other organism"/>
    <property type="evidence" value="ECO:0007669"/>
    <property type="project" value="UniProtKB-ARBA"/>
</dbReference>
<dbReference type="PANTHER" id="PTHR47974:SF1">
    <property type="entry name" value="PROTEIN KINASE DOMAIN-CONTAINING PROTEIN"/>
    <property type="match status" value="1"/>
</dbReference>
<dbReference type="SUPFAM" id="SSF56112">
    <property type="entry name" value="Protein kinase-like (PK-like)"/>
    <property type="match status" value="3"/>
</dbReference>
<evidence type="ECO:0000256" key="23">
    <source>
        <dbReference type="PROSITE-ProRule" id="PRU00076"/>
    </source>
</evidence>
<dbReference type="Pfam" id="PF08276">
    <property type="entry name" value="PAN_2"/>
    <property type="match status" value="1"/>
</dbReference>
<reference evidence="31" key="1">
    <citation type="submission" date="2015-04" db="UniProtKB">
        <authorList>
            <consortium name="EnsemblPlants"/>
        </authorList>
    </citation>
    <scope>IDENTIFICATION</scope>
</reference>
<evidence type="ECO:0000313" key="31">
    <source>
        <dbReference type="EnsemblPlants" id="OPUNC04G25360.1"/>
    </source>
</evidence>
<comment type="caution">
    <text evidence="23">Lacks conserved residue(s) required for the propagation of feature annotation.</text>
</comment>
<feature type="domain" description="Protein kinase" evidence="27">
    <location>
        <begin position="820"/>
        <end position="1109"/>
    </location>
</feature>
<evidence type="ECO:0000256" key="4">
    <source>
        <dbReference type="ARBA" id="ARBA00022475"/>
    </source>
</evidence>
<evidence type="ECO:0000256" key="10">
    <source>
        <dbReference type="ARBA" id="ARBA00022692"/>
    </source>
</evidence>
<dbReference type="PROSITE" id="PS50011">
    <property type="entry name" value="PROTEIN_KINASE_DOM"/>
    <property type="match status" value="3"/>
</dbReference>
<dbReference type="Pfam" id="PF00954">
    <property type="entry name" value="S_locus_glycop"/>
    <property type="match status" value="1"/>
</dbReference>
<dbReference type="OMA" id="MCRKMCL"/>
<dbReference type="GO" id="GO:0005886">
    <property type="term" value="C:plasma membrane"/>
    <property type="evidence" value="ECO:0007669"/>
    <property type="project" value="UniProtKB-SubCell"/>
</dbReference>
<evidence type="ECO:0000259" key="27">
    <source>
        <dbReference type="PROSITE" id="PS50011"/>
    </source>
</evidence>
<evidence type="ECO:0000313" key="32">
    <source>
        <dbReference type="Proteomes" id="UP000026962"/>
    </source>
</evidence>